<name>A0A384A4X4_BALAC</name>
<feature type="compositionally biased region" description="Low complexity" evidence="1">
    <location>
        <begin position="32"/>
        <end position="47"/>
    </location>
</feature>
<sequence>MVRATAAPEARPNLAVAAEVRLAVPWPRTMSAAQRGAAAKGAGARGASDSQERRGDLSPSSLRNRQRLRTQHPRPRAPPRCRLSPPPVPRAGRNPPDGRTVCSEPAPLERRHTWRSQVYSTENAPEALGEETARESEQPFGGEVRLELRRAANPTVLFRCLVLPLQPRTPTFKRVTAGRLERSSRASLGVSLNPLAGLGLLAHVPACGVWDTPSLLGCVPSYDKRELQFHFPARKQLSDFLQTLQSQQPAFQSKVSWLMSLTLAQPIRRAFRRPALHTCKREEL</sequence>
<proteinExistence type="predicted"/>
<dbReference type="Proteomes" id="UP001652580">
    <property type="component" value="Chromosome 6"/>
</dbReference>
<evidence type="ECO:0000313" key="3">
    <source>
        <dbReference type="RefSeq" id="XP_007182373.1"/>
    </source>
</evidence>
<dbReference type="RefSeq" id="XP_007182373.1">
    <property type="nucleotide sequence ID" value="XM_007182311.3"/>
</dbReference>
<evidence type="ECO:0000256" key="1">
    <source>
        <dbReference type="SAM" id="MobiDB-lite"/>
    </source>
</evidence>
<protein>
    <submittedName>
        <fullName evidence="3">Uncharacterized protein LOC103001209</fullName>
    </submittedName>
</protein>
<evidence type="ECO:0000313" key="2">
    <source>
        <dbReference type="Proteomes" id="UP001652580"/>
    </source>
</evidence>
<dbReference type="InParanoid" id="A0A384A4X4"/>
<reference evidence="3" key="1">
    <citation type="submission" date="2025-08" db="UniProtKB">
        <authorList>
            <consortium name="RefSeq"/>
        </authorList>
    </citation>
    <scope>IDENTIFICATION</scope>
</reference>
<feature type="compositionally biased region" description="Basic residues" evidence="1">
    <location>
        <begin position="64"/>
        <end position="79"/>
    </location>
</feature>
<feature type="region of interest" description="Disordered" evidence="1">
    <location>
        <begin position="31"/>
        <end position="140"/>
    </location>
</feature>
<accession>A0A384A4X4</accession>
<dbReference type="AlphaFoldDB" id="A0A384A4X4"/>
<gene>
    <name evidence="3" type="primary">LOC103001209</name>
</gene>
<dbReference type="KEGG" id="bacu:103001209"/>
<organism evidence="2 3">
    <name type="scientific">Balaenoptera acutorostrata</name>
    <name type="common">Common minke whale</name>
    <name type="synonym">Balaena rostrata</name>
    <dbReference type="NCBI Taxonomy" id="9767"/>
    <lineage>
        <taxon>Eukaryota</taxon>
        <taxon>Metazoa</taxon>
        <taxon>Chordata</taxon>
        <taxon>Craniata</taxon>
        <taxon>Vertebrata</taxon>
        <taxon>Euteleostomi</taxon>
        <taxon>Mammalia</taxon>
        <taxon>Eutheria</taxon>
        <taxon>Laurasiatheria</taxon>
        <taxon>Artiodactyla</taxon>
        <taxon>Whippomorpha</taxon>
        <taxon>Cetacea</taxon>
        <taxon>Mysticeti</taxon>
        <taxon>Balaenopteridae</taxon>
        <taxon>Balaenoptera</taxon>
    </lineage>
</organism>
<dbReference type="GeneID" id="103001209"/>
<keyword evidence="2" id="KW-1185">Reference proteome</keyword>